<proteinExistence type="predicted"/>
<dbReference type="EMBL" id="CP013070">
    <property type="protein sequence ID" value="APL94083.1"/>
    <property type="molecule type" value="Genomic_DNA"/>
</dbReference>
<dbReference type="KEGG" id="sinb:SIDU_05955"/>
<dbReference type="AlphaFoldDB" id="A0A1L5BMK4"/>
<sequence length="674" mass="72112">MPRIQTYGGPTVGPVRTTGARFQVADNNGGAAGGIARGLEKLGGALADRAVVQDQVEDTLARTNADNLYLSASTAASSALADYKTKAGKLALDARPGIDKSLDEAINGALSQADQRTKRYLAPQLGRLRAAAGNDVATHAIGQAKVYERETGAAKLGNFIESAVAADDPQQRSDFISQARTQARTNAELAGLGDPEIIASEERKAVSGAHSAVFNRYMSAKDVDMANAYLQAHGDEMTASDRTSAIASLAAPLQKRWAESQVNALMTLPPVGEPGKGQAGAPVADGGSIIKQLFPKANVTSTFRDANHPLSKANPGSWHTKSHAAVDVAPIAGMTFDQYVKGVEDAGYRVIEAKNEVGAGRSAWATGDHWHIVLGDGGGGQAPAARRWDLEDVTQRIYAAADKQGWTPEQRDAVLEVAKDRVSFDEQLKRRDEDSADRAASEWVLKQGAGFTDISQMPASIRNALSPDAARSYIGVAKSNSKPVEAVANGATATSLELLRIMEPEKFAATPLGKYAGQVTRAEMQGLLVEQAKIIKGDPDKSIRSKVASTISTFGVEDGLTGGTDSAKKKRVAVQRIMETELKAVTGGKRNPTDDELYKAYQSATRDVTFTVDKWALGVSWKKDRTKPRFELDVDDVPENVKQRISRGYQNQYGRAPTDDEIATAYRNGKGRFW</sequence>
<dbReference type="Proteomes" id="UP000004550">
    <property type="component" value="Chromosome"/>
</dbReference>
<accession>A0A1L5BMK4</accession>
<evidence type="ECO:0000313" key="2">
    <source>
        <dbReference type="Proteomes" id="UP000004550"/>
    </source>
</evidence>
<reference evidence="1 2" key="1">
    <citation type="journal article" date="2012" name="J. Bacteriol.">
        <title>Genome sequence of Sphingobium indicum B90A, a hexachlorocyclohexane-degrading bacterium.</title>
        <authorList>
            <person name="Anand S."/>
            <person name="Sangwan N."/>
            <person name="Lata P."/>
            <person name="Kaur J."/>
            <person name="Dua A."/>
            <person name="Singh A.K."/>
            <person name="Verma M."/>
            <person name="Kaur J."/>
            <person name="Khurana J.P."/>
            <person name="Khurana P."/>
            <person name="Mathur S."/>
            <person name="Lal R."/>
        </authorList>
    </citation>
    <scope>NUCLEOTIDE SEQUENCE [LARGE SCALE GENOMIC DNA]</scope>
    <source>
        <strain evidence="2">DSM 16412 / CCM 7286 / MTCC 6364 / B90A</strain>
    </source>
</reference>
<organism evidence="1 2">
    <name type="scientific">Sphingobium indicum (strain DSM 16412 / CCM 7286 / MTCC 6364 / B90A)</name>
    <dbReference type="NCBI Taxonomy" id="861109"/>
    <lineage>
        <taxon>Bacteria</taxon>
        <taxon>Pseudomonadati</taxon>
        <taxon>Pseudomonadota</taxon>
        <taxon>Alphaproteobacteria</taxon>
        <taxon>Sphingomonadales</taxon>
        <taxon>Sphingomonadaceae</taxon>
        <taxon>Sphingobium</taxon>
    </lineage>
</organism>
<dbReference type="RefSeq" id="WP_073507125.1">
    <property type="nucleotide sequence ID" value="NZ_CP013070.1"/>
</dbReference>
<name>A0A1L5BMK4_SPHIB</name>
<protein>
    <submittedName>
        <fullName evidence="1">Uncharacterized protein</fullName>
    </submittedName>
</protein>
<gene>
    <name evidence="1" type="ORF">SIDU_05955</name>
</gene>
<evidence type="ECO:0000313" key="1">
    <source>
        <dbReference type="EMBL" id="APL94083.1"/>
    </source>
</evidence>